<dbReference type="GO" id="GO:0016020">
    <property type="term" value="C:membrane"/>
    <property type="evidence" value="ECO:0007669"/>
    <property type="project" value="TreeGrafter"/>
</dbReference>
<proteinExistence type="predicted"/>
<comment type="caution">
    <text evidence="3">The sequence shown here is derived from an EMBL/GenBank/DDBJ whole genome shotgun (WGS) entry which is preliminary data.</text>
</comment>
<keyword evidence="2" id="KW-1133">Transmembrane helix</keyword>
<feature type="compositionally biased region" description="Polar residues" evidence="1">
    <location>
        <begin position="626"/>
        <end position="651"/>
    </location>
</feature>
<evidence type="ECO:0008006" key="5">
    <source>
        <dbReference type="Google" id="ProtNLM"/>
    </source>
</evidence>
<evidence type="ECO:0000256" key="2">
    <source>
        <dbReference type="SAM" id="Phobius"/>
    </source>
</evidence>
<dbReference type="Proteomes" id="UP000777482">
    <property type="component" value="Unassembled WGS sequence"/>
</dbReference>
<dbReference type="PANTHER" id="PTHR31735">
    <property type="entry name" value="VACUOLAR MEMBRANE PROTEIN YPL162C"/>
    <property type="match status" value="1"/>
</dbReference>
<feature type="compositionally biased region" description="Basic and acidic residues" evidence="1">
    <location>
        <begin position="298"/>
        <end position="312"/>
    </location>
</feature>
<keyword evidence="2" id="KW-0472">Membrane</keyword>
<feature type="transmembrane region" description="Helical" evidence="2">
    <location>
        <begin position="38"/>
        <end position="61"/>
    </location>
</feature>
<dbReference type="InterPro" id="IPR022127">
    <property type="entry name" value="STIMATE/YPL162C"/>
</dbReference>
<feature type="compositionally biased region" description="Acidic residues" evidence="1">
    <location>
        <begin position="253"/>
        <end position="264"/>
    </location>
</feature>
<feature type="transmembrane region" description="Helical" evidence="2">
    <location>
        <begin position="109"/>
        <end position="130"/>
    </location>
</feature>
<keyword evidence="2" id="KW-0812">Transmembrane</keyword>
<organism evidence="3 4">
    <name type="scientific">Rhodotorula mucilaginosa</name>
    <name type="common">Yeast</name>
    <name type="synonym">Rhodotorula rubra</name>
    <dbReference type="NCBI Taxonomy" id="5537"/>
    <lineage>
        <taxon>Eukaryota</taxon>
        <taxon>Fungi</taxon>
        <taxon>Dikarya</taxon>
        <taxon>Basidiomycota</taxon>
        <taxon>Pucciniomycotina</taxon>
        <taxon>Microbotryomycetes</taxon>
        <taxon>Sporidiobolales</taxon>
        <taxon>Sporidiobolaceae</taxon>
        <taxon>Rhodotorula</taxon>
    </lineage>
</organism>
<feature type="compositionally biased region" description="Pro residues" evidence="1">
    <location>
        <begin position="342"/>
        <end position="362"/>
    </location>
</feature>
<evidence type="ECO:0000313" key="4">
    <source>
        <dbReference type="Proteomes" id="UP000777482"/>
    </source>
</evidence>
<dbReference type="PANTHER" id="PTHR31735:SF1">
    <property type="entry name" value="VACUOLAR MEMBRANE PROTEIN YPL162C"/>
    <property type="match status" value="1"/>
</dbReference>
<feature type="region of interest" description="Disordered" evidence="1">
    <location>
        <begin position="238"/>
        <end position="707"/>
    </location>
</feature>
<feature type="compositionally biased region" description="Low complexity" evidence="1">
    <location>
        <begin position="482"/>
        <end position="492"/>
    </location>
</feature>
<accession>A0A9P6VWS8</accession>
<gene>
    <name evidence="3" type="ORF">C6P46_000472</name>
</gene>
<feature type="compositionally biased region" description="Acidic residues" evidence="1">
    <location>
        <begin position="588"/>
        <end position="599"/>
    </location>
</feature>
<feature type="compositionally biased region" description="Low complexity" evidence="1">
    <location>
        <begin position="505"/>
        <end position="519"/>
    </location>
</feature>
<evidence type="ECO:0000313" key="3">
    <source>
        <dbReference type="EMBL" id="KAG0656040.1"/>
    </source>
</evidence>
<protein>
    <recommendedName>
        <fullName evidence="5">Vacuolar membrane protein</fullName>
    </recommendedName>
</protein>
<feature type="compositionally biased region" description="Acidic residues" evidence="1">
    <location>
        <begin position="524"/>
        <end position="537"/>
    </location>
</feature>
<dbReference type="AlphaFoldDB" id="A0A9P6VWS8"/>
<feature type="compositionally biased region" description="Basic and acidic residues" evidence="1">
    <location>
        <begin position="569"/>
        <end position="578"/>
    </location>
</feature>
<dbReference type="OrthoDB" id="431202at2759"/>
<name>A0A9P6VWS8_RHOMI</name>
<feature type="compositionally biased region" description="Acidic residues" evidence="1">
    <location>
        <begin position="371"/>
        <end position="382"/>
    </location>
</feature>
<sequence length="707" mass="75780">MADAFEPLLAAASNTTSAITAPILEELGNEVDLATCRLLGPFALAIQGIMGAAVLGSLVVKRMREKPRRKWKIWLADVSKQVIGQAFVHASNVAISDLIAMHTSDNPCSLYALNIITDTTLGVLILYWLLQLSTRLMRQYAQPLYETGYYGSPFSLSLWGEQAAVYVACLTAMKVVVLILFWLFPFLEDVMSWTLSWITNEEAQVFVVMLVIPLFMNLFQFLMIDSFLKSKETHSPVIGADTDEEAQRRGFLEDEGEEDGDESLDDRNMREIRRKSGSEDGEDREYSGLGGNDDDDDDKYRKRERPQARQRDAVNLFDADLEGDDSFGDASGPRTQPSLHSYPPPHPTPSAAPAQPMNPPPYSSNAAPTSDVEEDAWDEDWSGSEATRSRPPSPTPALSPAPPPSTDSPAAAVFEGITTKASTTPPVATTTGLLEETTPAIPPALVSGGVHEILGEGGVEDDWGFGHEEDAEEAESAKSMRPALSSSPAAAPVDENGSAHPPSPAAQISAIPPSLAYAPSPAPDADDWGLDLEEDVEHVDAQEPTSASVSEALSAAHESAVEEGSAADRSVEKIDGGGHSDPPAHASDEDEWGFQEEHEDAVTESVKPMPSEEVPLPDTGLATETGVDTTPVDSSVDATTGDVVSSEQISAATEEDDLDDWGFHDSPSLTQDADGQDELKNDLSRIAQGRPESAKSDAQPSSPSSLL</sequence>
<dbReference type="EMBL" id="PUHQ01000105">
    <property type="protein sequence ID" value="KAG0656040.1"/>
    <property type="molecule type" value="Genomic_DNA"/>
</dbReference>
<feature type="compositionally biased region" description="Acidic residues" evidence="1">
    <location>
        <begin position="458"/>
        <end position="474"/>
    </location>
</feature>
<feature type="compositionally biased region" description="Pro residues" evidence="1">
    <location>
        <begin position="391"/>
        <end position="406"/>
    </location>
</feature>
<feature type="transmembrane region" description="Helical" evidence="2">
    <location>
        <begin position="163"/>
        <end position="184"/>
    </location>
</feature>
<feature type="compositionally biased region" description="Basic and acidic residues" evidence="1">
    <location>
        <begin position="265"/>
        <end position="278"/>
    </location>
</feature>
<feature type="compositionally biased region" description="Polar residues" evidence="1">
    <location>
        <begin position="696"/>
        <end position="707"/>
    </location>
</feature>
<feature type="transmembrane region" description="Helical" evidence="2">
    <location>
        <begin position="204"/>
        <end position="224"/>
    </location>
</feature>
<dbReference type="Pfam" id="PF12400">
    <property type="entry name" value="STIMATE"/>
    <property type="match status" value="1"/>
</dbReference>
<reference evidence="3 4" key="1">
    <citation type="submission" date="2020-11" db="EMBL/GenBank/DDBJ databases">
        <title>Kefir isolates.</title>
        <authorList>
            <person name="Marcisauskas S."/>
            <person name="Kim Y."/>
            <person name="Blasche S."/>
        </authorList>
    </citation>
    <scope>NUCLEOTIDE SEQUENCE [LARGE SCALE GENOMIC DNA]</scope>
    <source>
        <strain evidence="3 4">KR</strain>
    </source>
</reference>
<keyword evidence="4" id="KW-1185">Reference proteome</keyword>
<evidence type="ECO:0000256" key="1">
    <source>
        <dbReference type="SAM" id="MobiDB-lite"/>
    </source>
</evidence>
<feature type="compositionally biased region" description="Polar residues" evidence="1">
    <location>
        <begin position="419"/>
        <end position="432"/>
    </location>
</feature>